<dbReference type="SUPFAM" id="SSF55909">
    <property type="entry name" value="Pentein"/>
    <property type="match status" value="1"/>
</dbReference>
<evidence type="ECO:0000256" key="2">
    <source>
        <dbReference type="ARBA" id="ARBA00022801"/>
    </source>
</evidence>
<dbReference type="Pfam" id="PF02274">
    <property type="entry name" value="ADI"/>
    <property type="match status" value="1"/>
</dbReference>
<accession>A0ABY8FRD9</accession>
<protein>
    <submittedName>
        <fullName evidence="3">Dimethylarginine dimethylaminohydrolase</fullName>
    </submittedName>
</protein>
<dbReference type="InterPro" id="IPR033199">
    <property type="entry name" value="DDAH-like"/>
</dbReference>
<proteinExistence type="inferred from homology"/>
<dbReference type="EMBL" id="CP121106">
    <property type="protein sequence ID" value="WFL76795.1"/>
    <property type="molecule type" value="Genomic_DNA"/>
</dbReference>
<dbReference type="RefSeq" id="WP_278015554.1">
    <property type="nucleotide sequence ID" value="NZ_CP121106.1"/>
</dbReference>
<comment type="similarity">
    <text evidence="1">Belongs to the DDAH family.</text>
</comment>
<sequence length="260" mass="27357">MGFFDFTNALLRKPATSVTDGLRDGDHDGPAYDDVAREHAAYAGALRELGLEVEVLPPLESFPDSIFVEDPALVFGEGAILLNPGAPTRAGEVAEIAPELERRFERVLTLAEGHVDGGDILTTPDEVLIGLSARTDADGAKALIAALAVLGLSGRVVTTPPGVLHFKTGCGLIDEETVAVIAELDDQEMFGSLRRVVIPANEAAAANLLRVRGTVLIGEGFPKARELVEALGVKTQALPVSEIGKIDAGLSCMSLRWQAA</sequence>
<name>A0ABY8FRD9_9SPHN</name>
<evidence type="ECO:0000313" key="3">
    <source>
        <dbReference type="EMBL" id="WFL76795.1"/>
    </source>
</evidence>
<reference evidence="3 4" key="1">
    <citation type="submission" date="2023-03" db="EMBL/GenBank/DDBJ databases">
        <title>Altererythrobacter sp. CAU 1644 isolated from sand.</title>
        <authorList>
            <person name="Kim W."/>
        </authorList>
    </citation>
    <scope>NUCLEOTIDE SEQUENCE [LARGE SCALE GENOMIC DNA]</scope>
    <source>
        <strain evidence="3 4">CAU 1644</strain>
    </source>
</reference>
<gene>
    <name evidence="3" type="ORF">P7228_12425</name>
</gene>
<keyword evidence="4" id="KW-1185">Reference proteome</keyword>
<keyword evidence="2" id="KW-0378">Hydrolase</keyword>
<dbReference type="PANTHER" id="PTHR12737">
    <property type="entry name" value="DIMETHYLARGININE DIMETHYLAMINOHYDROLASE"/>
    <property type="match status" value="1"/>
</dbReference>
<evidence type="ECO:0000313" key="4">
    <source>
        <dbReference type="Proteomes" id="UP001215827"/>
    </source>
</evidence>
<evidence type="ECO:0000256" key="1">
    <source>
        <dbReference type="ARBA" id="ARBA00008532"/>
    </source>
</evidence>
<organism evidence="3 4">
    <name type="scientific">Altererythrobacter arenosus</name>
    <dbReference type="NCBI Taxonomy" id="3032592"/>
    <lineage>
        <taxon>Bacteria</taxon>
        <taxon>Pseudomonadati</taxon>
        <taxon>Pseudomonadota</taxon>
        <taxon>Alphaproteobacteria</taxon>
        <taxon>Sphingomonadales</taxon>
        <taxon>Erythrobacteraceae</taxon>
        <taxon>Altererythrobacter</taxon>
    </lineage>
</organism>
<dbReference type="PANTHER" id="PTHR12737:SF9">
    <property type="entry name" value="DIMETHYLARGININASE"/>
    <property type="match status" value="1"/>
</dbReference>
<dbReference type="Proteomes" id="UP001215827">
    <property type="component" value="Chromosome"/>
</dbReference>
<dbReference type="Gene3D" id="3.75.10.10">
    <property type="entry name" value="L-arginine/glycine Amidinotransferase, Chain A"/>
    <property type="match status" value="1"/>
</dbReference>